<proteinExistence type="predicted"/>
<name>A0A6C0KWC3_9ZZZZ</name>
<dbReference type="EMBL" id="MN740970">
    <property type="protein sequence ID" value="QHU20628.1"/>
    <property type="molecule type" value="Genomic_DNA"/>
</dbReference>
<accession>A0A6C0KWC3</accession>
<protein>
    <recommendedName>
        <fullName evidence="2">RING-type domain-containing protein</fullName>
    </recommendedName>
</protein>
<organism evidence="1">
    <name type="scientific">viral metagenome</name>
    <dbReference type="NCBI Taxonomy" id="1070528"/>
    <lineage>
        <taxon>unclassified sequences</taxon>
        <taxon>metagenomes</taxon>
        <taxon>organismal metagenomes</taxon>
    </lineage>
</organism>
<dbReference type="AlphaFoldDB" id="A0A6C0KWC3"/>
<evidence type="ECO:0000313" key="1">
    <source>
        <dbReference type="EMBL" id="QHU20628.1"/>
    </source>
</evidence>
<sequence>MDAPYVSMSHQYMNDECNECSNYAKLLQNEKTWKCEICLLIEQPIRISNNEIMTWARMEVPCGHQMHIRCFRKWCKQFGIGCIHCGLIEQTETNQYCVACEDYGHPTCKK</sequence>
<reference evidence="1" key="1">
    <citation type="journal article" date="2020" name="Nature">
        <title>Giant virus diversity and host interactions through global metagenomics.</title>
        <authorList>
            <person name="Schulz F."/>
            <person name="Roux S."/>
            <person name="Paez-Espino D."/>
            <person name="Jungbluth S."/>
            <person name="Walsh D.A."/>
            <person name="Denef V.J."/>
            <person name="McMahon K.D."/>
            <person name="Konstantinidis K.T."/>
            <person name="Eloe-Fadrosh E.A."/>
            <person name="Kyrpides N.C."/>
            <person name="Woyke T."/>
        </authorList>
    </citation>
    <scope>NUCLEOTIDE SEQUENCE</scope>
    <source>
        <strain evidence="1">GVMAG-S-3300013093-109</strain>
    </source>
</reference>
<evidence type="ECO:0008006" key="2">
    <source>
        <dbReference type="Google" id="ProtNLM"/>
    </source>
</evidence>